<evidence type="ECO:0000256" key="9">
    <source>
        <dbReference type="ARBA" id="ARBA00023136"/>
    </source>
</evidence>
<feature type="transmembrane region" description="Helical" evidence="12">
    <location>
        <begin position="593"/>
        <end position="616"/>
    </location>
</feature>
<dbReference type="VEuPathDB" id="VectorBase:AARA001100"/>
<feature type="compositionally biased region" description="Low complexity" evidence="11">
    <location>
        <begin position="79"/>
        <end position="98"/>
    </location>
</feature>
<feature type="transmembrane region" description="Helical" evidence="12">
    <location>
        <begin position="667"/>
        <end position="688"/>
    </location>
</feature>
<dbReference type="AlphaFoldDB" id="A0A182HIN9"/>
<keyword evidence="7 12" id="KW-1133">Transmembrane helix</keyword>
<evidence type="ECO:0000256" key="5">
    <source>
        <dbReference type="ARBA" id="ARBA00022692"/>
    </source>
</evidence>
<keyword evidence="4" id="KW-1003">Cell membrane</keyword>
<feature type="region of interest" description="Disordered" evidence="11">
    <location>
        <begin position="1"/>
        <end position="107"/>
    </location>
</feature>
<feature type="transmembrane region" description="Helical" evidence="12">
    <location>
        <begin position="529"/>
        <end position="546"/>
    </location>
</feature>
<dbReference type="Pfam" id="PF03189">
    <property type="entry name" value="Otopetrin"/>
    <property type="match status" value="1"/>
</dbReference>
<feature type="compositionally biased region" description="Basic and acidic residues" evidence="11">
    <location>
        <begin position="12"/>
        <end position="37"/>
    </location>
</feature>
<keyword evidence="5 12" id="KW-0812">Transmembrane</keyword>
<dbReference type="InterPro" id="IPR004878">
    <property type="entry name" value="Otopetrin"/>
</dbReference>
<keyword evidence="6" id="KW-0375">Hydrogen ion transport</keyword>
<feature type="compositionally biased region" description="Low complexity" evidence="11">
    <location>
        <begin position="51"/>
        <end position="60"/>
    </location>
</feature>
<comment type="subcellular location">
    <subcellularLocation>
        <location evidence="1">Cell membrane</location>
        <topology evidence="1">Multi-pass membrane protein</topology>
    </subcellularLocation>
</comment>
<dbReference type="Proteomes" id="UP000075840">
    <property type="component" value="Unassembled WGS sequence"/>
</dbReference>
<evidence type="ECO:0000256" key="7">
    <source>
        <dbReference type="ARBA" id="ARBA00022989"/>
    </source>
</evidence>
<feature type="transmembrane region" description="Helical" evidence="12">
    <location>
        <begin position="489"/>
        <end position="509"/>
    </location>
</feature>
<dbReference type="EMBL" id="APCN01004026">
    <property type="status" value="NOT_ANNOTATED_CDS"/>
    <property type="molecule type" value="Genomic_DNA"/>
</dbReference>
<feature type="transmembrane region" description="Helical" evidence="12">
    <location>
        <begin position="229"/>
        <end position="247"/>
    </location>
</feature>
<evidence type="ECO:0000256" key="11">
    <source>
        <dbReference type="SAM" id="MobiDB-lite"/>
    </source>
</evidence>
<evidence type="ECO:0000256" key="12">
    <source>
        <dbReference type="SAM" id="Phobius"/>
    </source>
</evidence>
<evidence type="ECO:0000313" key="14">
    <source>
        <dbReference type="Proteomes" id="UP000075840"/>
    </source>
</evidence>
<keyword evidence="8" id="KW-0406">Ion transport</keyword>
<feature type="transmembrane region" description="Helical" evidence="12">
    <location>
        <begin position="285"/>
        <end position="304"/>
    </location>
</feature>
<keyword evidence="10" id="KW-0407">Ion channel</keyword>
<keyword evidence="14" id="KW-1185">Reference proteome</keyword>
<evidence type="ECO:0000256" key="1">
    <source>
        <dbReference type="ARBA" id="ARBA00004651"/>
    </source>
</evidence>
<reference evidence="13" key="1">
    <citation type="submission" date="2022-08" db="UniProtKB">
        <authorList>
            <consortium name="EnsemblMetazoa"/>
        </authorList>
    </citation>
    <scope>IDENTIFICATION</scope>
    <source>
        <strain evidence="13">Dongola</strain>
    </source>
</reference>
<evidence type="ECO:0000256" key="2">
    <source>
        <dbReference type="ARBA" id="ARBA00006513"/>
    </source>
</evidence>
<evidence type="ECO:0000256" key="3">
    <source>
        <dbReference type="ARBA" id="ARBA00022448"/>
    </source>
</evidence>
<feature type="transmembrane region" description="Helical" evidence="12">
    <location>
        <begin position="186"/>
        <end position="209"/>
    </location>
</feature>
<accession>A0A182HIN9</accession>
<keyword evidence="3" id="KW-0813">Transport</keyword>
<feature type="transmembrane region" description="Helical" evidence="12">
    <location>
        <begin position="424"/>
        <end position="444"/>
    </location>
</feature>
<organism evidence="13 14">
    <name type="scientific">Anopheles arabiensis</name>
    <name type="common">Mosquito</name>
    <dbReference type="NCBI Taxonomy" id="7173"/>
    <lineage>
        <taxon>Eukaryota</taxon>
        <taxon>Metazoa</taxon>
        <taxon>Ecdysozoa</taxon>
        <taxon>Arthropoda</taxon>
        <taxon>Hexapoda</taxon>
        <taxon>Insecta</taxon>
        <taxon>Pterygota</taxon>
        <taxon>Neoptera</taxon>
        <taxon>Endopterygota</taxon>
        <taxon>Diptera</taxon>
        <taxon>Nematocera</taxon>
        <taxon>Culicoidea</taxon>
        <taxon>Culicidae</taxon>
        <taxon>Anophelinae</taxon>
        <taxon>Anopheles</taxon>
    </lineage>
</organism>
<feature type="transmembrane region" description="Helical" evidence="12">
    <location>
        <begin position="355"/>
        <end position="377"/>
    </location>
</feature>
<proteinExistence type="inferred from homology"/>
<feature type="transmembrane region" description="Helical" evidence="12">
    <location>
        <begin position="324"/>
        <end position="343"/>
    </location>
</feature>
<dbReference type="GO" id="GO:0005886">
    <property type="term" value="C:plasma membrane"/>
    <property type="evidence" value="ECO:0007669"/>
    <property type="project" value="UniProtKB-SubCell"/>
</dbReference>
<feature type="compositionally biased region" description="Basic and acidic residues" evidence="11">
    <location>
        <begin position="66"/>
        <end position="78"/>
    </location>
</feature>
<sequence length="711" mass="79112">MASSPPASFRTIRTETGHSRSLSELDVGARRNVEKSVNRRPQRQAPPPSPVSSGSVPASVMLVPELRVHPPPDEREPAAARGSARDNSAASSARPSPHQSRRGTLDSVELVERYHFAKNPNRSGSHSPSLYESRRRLSSFGAQKRAFLELIRKQGSRLSLARKFSEVSNKTDELSREHRKQQRDSILARNQLGLALSALYAKLLIVMGITLPLTELVAREAPPNFHQPFYLYLYGVSILFCSFLFVARWRRAAQLEFLSQCPAGADRSAAGGTARPAPTPHSGSFYLRIGAIAFGIGSLVYSALDFGQYFELDADDGCRNFLVALMPAARMLLCVVQMQFIIVSGQDFGLARHAFVSRFGLMHMLATNVCEWLYVLIEEAKHEIVPIDHSLQPNRTDHQDDPGSKEPCRSTHIMSTLVHNAAPFLFPCTIEYSLICALTLYELWRALNRTLTATAAGPRKPSIAAPDRRTVTGRPANRLSIDCSSAQRGLFGGIVTLVLTLIVLIMYFVLRRERQLRHAATLEIVAYEIALYSVTLGAVVAAMLRMRDLRVLAPRGSQRTMPLDCHLLLVTQTGIYIYGVFSIIGTYHTHGQLLHWAVLSEVLALAQTSLQTLFVLSSWWRRCKGARQNRAKPGRELVTFLLVANLAAWLVNSLVKSNASFRPLVMGFYGAGAWAIIAHISMPLAIFYRFHSTICLFEIWKNSYKARYTEG</sequence>
<evidence type="ECO:0000256" key="4">
    <source>
        <dbReference type="ARBA" id="ARBA00022475"/>
    </source>
</evidence>
<dbReference type="PANTHER" id="PTHR21522">
    <property type="entry name" value="PROTON CHANNEL OTOP"/>
    <property type="match status" value="1"/>
</dbReference>
<name>A0A182HIN9_ANOAR</name>
<evidence type="ECO:0000313" key="13">
    <source>
        <dbReference type="EnsemblMetazoa" id="AARA001100-PA"/>
    </source>
</evidence>
<comment type="similarity">
    <text evidence="2">Belongs to the otopetrin family.</text>
</comment>
<protein>
    <submittedName>
        <fullName evidence="13">Uncharacterized protein</fullName>
    </submittedName>
</protein>
<feature type="transmembrane region" description="Helical" evidence="12">
    <location>
        <begin position="637"/>
        <end position="655"/>
    </location>
</feature>
<dbReference type="GO" id="GO:0015252">
    <property type="term" value="F:proton channel activity"/>
    <property type="evidence" value="ECO:0007669"/>
    <property type="project" value="InterPro"/>
</dbReference>
<dbReference type="VEuPathDB" id="VectorBase:AARA21_014654"/>
<keyword evidence="9 12" id="KW-0472">Membrane</keyword>
<dbReference type="EnsemblMetazoa" id="AARA001100-RA">
    <property type="protein sequence ID" value="AARA001100-PA"/>
    <property type="gene ID" value="AARA001100"/>
</dbReference>
<dbReference type="PANTHER" id="PTHR21522:SF30">
    <property type="entry name" value="GH01206P"/>
    <property type="match status" value="1"/>
</dbReference>
<evidence type="ECO:0000256" key="6">
    <source>
        <dbReference type="ARBA" id="ARBA00022781"/>
    </source>
</evidence>
<feature type="transmembrane region" description="Helical" evidence="12">
    <location>
        <begin position="567"/>
        <end position="587"/>
    </location>
</feature>
<evidence type="ECO:0000256" key="10">
    <source>
        <dbReference type="ARBA" id="ARBA00023303"/>
    </source>
</evidence>
<evidence type="ECO:0000256" key="8">
    <source>
        <dbReference type="ARBA" id="ARBA00023065"/>
    </source>
</evidence>